<proteinExistence type="inferred from homology"/>
<dbReference type="InterPro" id="IPR036013">
    <property type="entry name" value="Band_7/SPFH_dom_sf"/>
</dbReference>
<keyword evidence="6" id="KW-1133">Transmembrane helix</keyword>
<dbReference type="AlphaFoldDB" id="A0A075H3I7"/>
<dbReference type="InterPro" id="IPR027705">
    <property type="entry name" value="Flotillin_fam"/>
</dbReference>
<feature type="compositionally biased region" description="Basic and acidic residues" evidence="5">
    <location>
        <begin position="282"/>
        <end position="302"/>
    </location>
</feature>
<comment type="subcellular location">
    <subcellularLocation>
        <location evidence="1">Cell membrane</location>
    </subcellularLocation>
</comment>
<feature type="region of interest" description="Disordered" evidence="5">
    <location>
        <begin position="282"/>
        <end position="328"/>
    </location>
</feature>
<keyword evidence="3" id="KW-1003">Cell membrane</keyword>
<dbReference type="PANTHER" id="PTHR13806:SF31">
    <property type="entry name" value="FLOTILLIN-LIKE PROTEIN 1-RELATED"/>
    <property type="match status" value="1"/>
</dbReference>
<keyword evidence="4 6" id="KW-0472">Membrane</keyword>
<dbReference type="EMBL" id="KF900897">
    <property type="protein sequence ID" value="AIF10674.1"/>
    <property type="molecule type" value="Genomic_DNA"/>
</dbReference>
<dbReference type="CDD" id="cd03399">
    <property type="entry name" value="SPFH_flotillin"/>
    <property type="match status" value="1"/>
</dbReference>
<protein>
    <submittedName>
        <fullName evidence="8">(FLOT)</fullName>
    </submittedName>
</protein>
<dbReference type="Pfam" id="PF01145">
    <property type="entry name" value="Band_7"/>
    <property type="match status" value="1"/>
</dbReference>
<feature type="transmembrane region" description="Helical" evidence="6">
    <location>
        <begin position="6"/>
        <end position="26"/>
    </location>
</feature>
<organism evidence="8">
    <name type="scientific">uncultured marine group II/III euryarchaeote KM3_46_H05</name>
    <dbReference type="NCBI Taxonomy" id="1456450"/>
    <lineage>
        <taxon>Archaea</taxon>
        <taxon>Methanobacteriati</taxon>
        <taxon>Methanobacteriota</taxon>
        <taxon>environmental samples</taxon>
    </lineage>
</organism>
<evidence type="ECO:0000256" key="1">
    <source>
        <dbReference type="ARBA" id="ARBA00004236"/>
    </source>
</evidence>
<evidence type="ECO:0000256" key="2">
    <source>
        <dbReference type="ARBA" id="ARBA00007161"/>
    </source>
</evidence>
<comment type="similarity">
    <text evidence="2">Belongs to the band 7/mec-2 family. Flotillin subfamily.</text>
</comment>
<sequence length="328" mass="36164">MASGAVLVWPVLAFVVMMVLMLIFLASRYKRCPSDKILVIYGSGPGMKGRTAKTMHGGGALIWPLVQNYAFLDLKPMTININLTNALSLQNIRINVPSTFTIGISIDQRIMLSAAERLLHQNPAQIEEMAKEIIFGQLRLTVATLTIEQINQDRELFLEAIRTNVDHELNKVGLFLINVNVTDIHDESDYIESIGKKAAATAVNAAKVDVSMATRDGEIGKAAADREREIKVAENAAQSEKGKKSAERDRRVFVQEQESIAVEGENISRASIADYNATLAEKEAEASRRSEVAQKNRRDGDSKGAIPDGARAPEGRRHRPRRDSEDAD</sequence>
<evidence type="ECO:0000256" key="3">
    <source>
        <dbReference type="ARBA" id="ARBA00022475"/>
    </source>
</evidence>
<evidence type="ECO:0000313" key="8">
    <source>
        <dbReference type="EMBL" id="AIF10674.1"/>
    </source>
</evidence>
<feature type="domain" description="Band 7" evidence="7">
    <location>
        <begin position="35"/>
        <end position="213"/>
    </location>
</feature>
<evidence type="ECO:0000259" key="7">
    <source>
        <dbReference type="Pfam" id="PF01145"/>
    </source>
</evidence>
<evidence type="ECO:0000256" key="6">
    <source>
        <dbReference type="SAM" id="Phobius"/>
    </source>
</evidence>
<reference evidence="8" key="1">
    <citation type="journal article" date="2014" name="Genome Biol. Evol.">
        <title>Pangenome evidence for extensive interdomain horizontal transfer affecting lineage core and shell genes in uncultured planktonic thaumarchaeota and euryarchaeota.</title>
        <authorList>
            <person name="Deschamps P."/>
            <person name="Zivanovic Y."/>
            <person name="Moreira D."/>
            <person name="Rodriguez-Valera F."/>
            <person name="Lopez-Garcia P."/>
        </authorList>
    </citation>
    <scope>NUCLEOTIDE SEQUENCE</scope>
</reference>
<name>A0A075H3I7_9EURY</name>
<dbReference type="GO" id="GO:0005886">
    <property type="term" value="C:plasma membrane"/>
    <property type="evidence" value="ECO:0007669"/>
    <property type="project" value="UniProtKB-SubCell"/>
</dbReference>
<evidence type="ECO:0000256" key="4">
    <source>
        <dbReference type="ARBA" id="ARBA00023136"/>
    </source>
</evidence>
<keyword evidence="6" id="KW-0812">Transmembrane</keyword>
<dbReference type="InterPro" id="IPR001107">
    <property type="entry name" value="Band_7"/>
</dbReference>
<gene>
    <name evidence="8" type="primary">FLOT</name>
</gene>
<dbReference type="PANTHER" id="PTHR13806">
    <property type="entry name" value="FLOTILLIN-RELATED"/>
    <property type="match status" value="1"/>
</dbReference>
<accession>A0A075H3I7</accession>
<dbReference type="Gene3D" id="3.30.479.30">
    <property type="entry name" value="Band 7 domain"/>
    <property type="match status" value="1"/>
</dbReference>
<dbReference type="SUPFAM" id="SSF117892">
    <property type="entry name" value="Band 7/SPFH domain"/>
    <property type="match status" value="1"/>
</dbReference>
<evidence type="ECO:0000256" key="5">
    <source>
        <dbReference type="SAM" id="MobiDB-lite"/>
    </source>
</evidence>